<dbReference type="InterPro" id="IPR011989">
    <property type="entry name" value="ARM-like"/>
</dbReference>
<keyword evidence="1" id="KW-0131">Cell cycle</keyword>
<dbReference type="Proteomes" id="UP000478008">
    <property type="component" value="Unassembled WGS sequence"/>
</dbReference>
<dbReference type="GO" id="GO:0003682">
    <property type="term" value="F:chromatin binding"/>
    <property type="evidence" value="ECO:0007669"/>
    <property type="project" value="TreeGrafter"/>
</dbReference>
<feature type="region of interest" description="Disordered" evidence="2">
    <location>
        <begin position="179"/>
        <end position="204"/>
    </location>
</feature>
<evidence type="ECO:0000256" key="2">
    <source>
        <dbReference type="SAM" id="MobiDB-lite"/>
    </source>
</evidence>
<sequence length="1604" mass="183306">MTSKDLPNKNHVSTAVPFKSPSRERENEKETQPPLSSAIALHPFDYLIPTQGLSSFSVPFGISHPYEPVVSLFGEATSLENADALQSEILDVLRAPAEELSYISFKKPAFRLAPSDEVEPVEEPESTLTQFEKQIMELTEEVTKQDYIKPNYKVKRVKLGQTFKETALEKLEKTIISRETNHTRKRDSDDSGAGRKRLKSEGSELTKSEMRNIFDSKKLRHDSKSEFKMLLSELACTESHFKVVYNISGEYTISLFSVNFWTKMKNSLSFLLQTHEEIPDTNIKVLVQLEDEIQRTLAALNSYDWNALFGNNHNRSLKSFQLASILILSSDTLLLVLNSGVKDKHLFKESLFALLFELLHNIQESVLPLFGWQQTTSSNLCVLTTQTSKLIKEQSKLIELIGIFLSKTTVGDSLITHMEYFAFQYIFADATELEKNQLAPDLEELRRCSSDVLLTISRKHPEQSQFIVNEMFANLDNISQLKSKSRKYRLSKGISVQHITILLLRLVQAMDCSDYSFEEEYWRMTGSGSSSRYSQNKVVTEITNKFFNYLSKKIKYSNGICNQIAVAIVTRISMALNANAKKVILGIISDLLDMLAYPEYSASEQILNSIMISMIYICENNLKEKGQSTSLTMAFDIAGMIGSRLISIRKDYAQLFSVNLSVKEFRQMNREYFLEVLKSLKTQNISQDNSFYFFYTQYLFTLKAFCTLIEEEERKITADSLESGNKDAQFKNLIKEVKKVIRSLIQLLNDNPTIFKYNLDHEQDILANYQVILLNQNLIKQYNPFIALITKSLTGIKVKQRSLAIKCLSLLSDKDPTIIQLPAVKKIIDIRLRESYASVCSSILDLLAKVLYSHHELISDFYQMIAPMISNKSVSVRKKAIGICTYLYKNDIDVKVRSTISEKLLKRLDDEDDTVTYEACEALLSVWFISISDRYEEAQENLAISLKTEVLATTGVIVQVFNKGDRNWEYFERFLKEKVLHPNELNEGMEDELRNSLSLMAEFVLEYITEDAIMITNYDDMRQKIGELMRFLAIVVKCDSSSISQDQLLALQPFLTEDLKTGSNLCYYTLQIFRIALPNVTNLNARFINDCETVIMSKLGRFNSKELEEAVASLWTLSKRNSKTKMVASACASTLKLLRVHILSVNSKNSFNQNIISKLRRLIYLIGCFGKECNFEKDKSVFESLGLKEKETVISLLVRHLLPFSKRIEFRRSSVRNIVGICAAHPRIFMNPRILSMLDSTFNKWDDKNLKTAVIEQMDQFLERQDREALERNGLDAKKSDNTTLDIAAFHGRGNQQINDGICTSLVQRYLRQILDFALNKDQQGTLVCINFIRSVTRLGLANPKPILPTVLSLELSPDAHIRYIACHVHEYLSEKYESFIETSYSKALYVAVGYRRSIMSSKEFYVNETFLKQLMKIVRMWGPKGKSVRMVDMITNTLSIIQVDSLLDQHIEKTLFAADYSVFIAKNFNNIVLESQEEVLVAISNISQLLSSQVSDLLGEADDDADEALEGITVDHERQVKIDALLSCLLALVRLRDALITDYSISNDLMMKYQENNKLSDFKTAVSKAEKSSFDISDVNMGKEENFTREERANLLECLREEI</sequence>
<dbReference type="Gene3D" id="1.25.10.10">
    <property type="entry name" value="Leucine-rich Repeat Variant"/>
    <property type="match status" value="1"/>
</dbReference>
<feature type="region of interest" description="Disordered" evidence="2">
    <location>
        <begin position="1"/>
        <end position="36"/>
    </location>
</feature>
<name>A0A7D9CWB1_DEKBR</name>
<feature type="domain" description="Sister chromatid cohesion C-terminal" evidence="3">
    <location>
        <begin position="1303"/>
        <end position="1489"/>
    </location>
</feature>
<keyword evidence="5" id="KW-1185">Reference proteome</keyword>
<dbReference type="InterPro" id="IPR033031">
    <property type="entry name" value="Scc2/Nipped-B"/>
</dbReference>
<proteinExistence type="inferred from homology"/>
<evidence type="ECO:0000313" key="5">
    <source>
        <dbReference type="Proteomes" id="UP000478008"/>
    </source>
</evidence>
<dbReference type="GO" id="GO:0090694">
    <property type="term" value="C:Scc2-Scc4 cohesin loading complex"/>
    <property type="evidence" value="ECO:0007669"/>
    <property type="project" value="TreeGrafter"/>
</dbReference>
<evidence type="ECO:0000259" key="3">
    <source>
        <dbReference type="Pfam" id="PF12830"/>
    </source>
</evidence>
<dbReference type="PANTHER" id="PTHR21704">
    <property type="entry name" value="NIPPED-B-LIKE PROTEIN DELANGIN SCC2-RELATED"/>
    <property type="match status" value="1"/>
</dbReference>
<feature type="compositionally biased region" description="Basic and acidic residues" evidence="2">
    <location>
        <begin position="21"/>
        <end position="31"/>
    </location>
</feature>
<dbReference type="PANTHER" id="PTHR21704:SF18">
    <property type="entry name" value="NIPPED-B-LIKE PROTEIN"/>
    <property type="match status" value="1"/>
</dbReference>
<dbReference type="GO" id="GO:0061775">
    <property type="term" value="F:cohesin loader activity"/>
    <property type="evidence" value="ECO:0007669"/>
    <property type="project" value="InterPro"/>
</dbReference>
<dbReference type="EMBL" id="CABFWN010000002">
    <property type="protein sequence ID" value="VUG17291.1"/>
    <property type="molecule type" value="Genomic_DNA"/>
</dbReference>
<dbReference type="GO" id="GO:0010468">
    <property type="term" value="P:regulation of gene expression"/>
    <property type="evidence" value="ECO:0007669"/>
    <property type="project" value="InterPro"/>
</dbReference>
<keyword evidence="1" id="KW-0539">Nucleus</keyword>
<dbReference type="InterPro" id="IPR024986">
    <property type="entry name" value="Nipped-B_C"/>
</dbReference>
<dbReference type="GO" id="GO:0034087">
    <property type="term" value="P:establishment of mitotic sister chromatid cohesion"/>
    <property type="evidence" value="ECO:0007669"/>
    <property type="project" value="TreeGrafter"/>
</dbReference>
<comment type="similarity">
    <text evidence="1">Belongs to the SCC2/Nipped-B family.</text>
</comment>
<comment type="subcellular location">
    <subcellularLocation>
        <location evidence="1">Nucleus</location>
    </subcellularLocation>
</comment>
<keyword evidence="1" id="KW-0677">Repeat</keyword>
<dbReference type="SUPFAM" id="SSF48371">
    <property type="entry name" value="ARM repeat"/>
    <property type="match status" value="2"/>
</dbReference>
<dbReference type="Pfam" id="PF12830">
    <property type="entry name" value="Nipped-B_C"/>
    <property type="match status" value="1"/>
</dbReference>
<organism evidence="4 5">
    <name type="scientific">Dekkera bruxellensis</name>
    <name type="common">Brettanomyces custersii</name>
    <dbReference type="NCBI Taxonomy" id="5007"/>
    <lineage>
        <taxon>Eukaryota</taxon>
        <taxon>Fungi</taxon>
        <taxon>Dikarya</taxon>
        <taxon>Ascomycota</taxon>
        <taxon>Saccharomycotina</taxon>
        <taxon>Pichiomycetes</taxon>
        <taxon>Pichiales</taxon>
        <taxon>Pichiaceae</taxon>
        <taxon>Brettanomyces</taxon>
    </lineage>
</organism>
<evidence type="ECO:0000313" key="4">
    <source>
        <dbReference type="EMBL" id="VUG17291.1"/>
    </source>
</evidence>
<dbReference type="InterPro" id="IPR016024">
    <property type="entry name" value="ARM-type_fold"/>
</dbReference>
<reference evidence="4 5" key="1">
    <citation type="submission" date="2019-07" db="EMBL/GenBank/DDBJ databases">
        <authorList>
            <person name="Friedrich A."/>
            <person name="Schacherer J."/>
        </authorList>
    </citation>
    <scope>NUCLEOTIDE SEQUENCE [LARGE SCALE GENOMIC DNA]</scope>
</reference>
<accession>A0A7D9CWB1</accession>
<evidence type="ECO:0000256" key="1">
    <source>
        <dbReference type="RuleBase" id="RU364107"/>
    </source>
</evidence>
<gene>
    <name evidence="4" type="ORF">DEBR0S2_03312G</name>
</gene>
<dbReference type="GO" id="GO:0140588">
    <property type="term" value="P:chromatin looping"/>
    <property type="evidence" value="ECO:0007669"/>
    <property type="project" value="InterPro"/>
</dbReference>
<dbReference type="GO" id="GO:0071169">
    <property type="term" value="P:establishment of protein localization to chromatin"/>
    <property type="evidence" value="ECO:0007669"/>
    <property type="project" value="TreeGrafter"/>
</dbReference>
<dbReference type="GO" id="GO:1990414">
    <property type="term" value="P:replication-born double-strand break repair via sister chromatid exchange"/>
    <property type="evidence" value="ECO:0007669"/>
    <property type="project" value="TreeGrafter"/>
</dbReference>
<feature type="compositionally biased region" description="Polar residues" evidence="2">
    <location>
        <begin position="1"/>
        <end position="13"/>
    </location>
</feature>
<protein>
    <recommendedName>
        <fullName evidence="1">Sister chromatid cohesion protein</fullName>
    </recommendedName>
</protein>